<dbReference type="InterPro" id="IPR014956">
    <property type="entry name" value="ParBc_2"/>
</dbReference>
<evidence type="ECO:0000313" key="4">
    <source>
        <dbReference type="Proteomes" id="UP000198854"/>
    </source>
</evidence>
<accession>A0A1G8AM85</accession>
<protein>
    <recommendedName>
        <fullName evidence="5">ParB-like nuclease</fullName>
    </recommendedName>
</protein>
<dbReference type="InterPro" id="IPR036086">
    <property type="entry name" value="ParB/Sulfiredoxin_sf"/>
</dbReference>
<feature type="chain" id="PRO_5011472339" description="ParB-like nuclease" evidence="2">
    <location>
        <begin position="23"/>
        <end position="317"/>
    </location>
</feature>
<dbReference type="AlphaFoldDB" id="A0A1G8AM85"/>
<dbReference type="SUPFAM" id="SSF110849">
    <property type="entry name" value="ParB/Sulfiredoxin"/>
    <property type="match status" value="1"/>
</dbReference>
<organism evidence="3 4">
    <name type="scientific">Vibrio xiamenensis</name>
    <dbReference type="NCBI Taxonomy" id="861298"/>
    <lineage>
        <taxon>Bacteria</taxon>
        <taxon>Pseudomonadati</taxon>
        <taxon>Pseudomonadota</taxon>
        <taxon>Gammaproteobacteria</taxon>
        <taxon>Vibrionales</taxon>
        <taxon>Vibrionaceae</taxon>
        <taxon>Vibrio</taxon>
    </lineage>
</organism>
<proteinExistence type="predicted"/>
<dbReference type="EMBL" id="FNDD01000011">
    <property type="protein sequence ID" value="SDH22071.1"/>
    <property type="molecule type" value="Genomic_DNA"/>
</dbReference>
<evidence type="ECO:0000313" key="3">
    <source>
        <dbReference type="EMBL" id="SDH22071.1"/>
    </source>
</evidence>
<dbReference type="Proteomes" id="UP000198854">
    <property type="component" value="Unassembled WGS sequence"/>
</dbReference>
<dbReference type="OrthoDB" id="323572at2"/>
<dbReference type="RefSeq" id="WP_093273306.1">
    <property type="nucleotide sequence ID" value="NZ_FNDD01000011.1"/>
</dbReference>
<evidence type="ECO:0000256" key="2">
    <source>
        <dbReference type="SAM" id="SignalP"/>
    </source>
</evidence>
<name>A0A1G8AM85_9VIBR</name>
<feature type="signal peptide" evidence="2">
    <location>
        <begin position="1"/>
        <end position="22"/>
    </location>
</feature>
<sequence length="317" mass="35690">MQFKTLVSSVSTLLISSSLILASNLALTLNLANAESLHAGSVTEVELKQLHPTQTSVGFDQIYYKLGRYRQDPEKQFDEICEANGQKGIKHFEPASSKPNDASSYECKEPVGSRTEDMKTIVIAPNGDYYLTDGHHTFNTFWQMAGGGEDFKIHVVVAKDYRGLNSMDAFWGAMQVDGNTWLENNKGEEITADALPTSLGLSHFENDQFRALMYFTRDVGWEKPHSPVPFLEFYWARELRKQIDLSKYNLHGKQGYRQAIIDISNAIIDTDSDNIGGSGKSAKQMGQLDEFNEKAFKKLFKEGKGKVLYMLDFKKVL</sequence>
<feature type="region of interest" description="Disordered" evidence="1">
    <location>
        <begin position="90"/>
        <end position="110"/>
    </location>
</feature>
<keyword evidence="4" id="KW-1185">Reference proteome</keyword>
<dbReference type="STRING" id="861298.SAMN04488136_11113"/>
<dbReference type="Pfam" id="PF08857">
    <property type="entry name" value="ParBc_2"/>
    <property type="match status" value="1"/>
</dbReference>
<evidence type="ECO:0008006" key="5">
    <source>
        <dbReference type="Google" id="ProtNLM"/>
    </source>
</evidence>
<evidence type="ECO:0000256" key="1">
    <source>
        <dbReference type="SAM" id="MobiDB-lite"/>
    </source>
</evidence>
<keyword evidence="2" id="KW-0732">Signal</keyword>
<reference evidence="3 4" key="1">
    <citation type="submission" date="2016-10" db="EMBL/GenBank/DDBJ databases">
        <authorList>
            <person name="de Groot N.N."/>
        </authorList>
    </citation>
    <scope>NUCLEOTIDE SEQUENCE [LARGE SCALE GENOMIC DNA]</scope>
    <source>
        <strain evidence="3 4">CGMCC 1.10228</strain>
    </source>
</reference>
<dbReference type="Gene3D" id="3.90.1530.10">
    <property type="entry name" value="Conserved hypothetical protein from pyrococcus furiosus pfu- 392566-001, ParB domain"/>
    <property type="match status" value="1"/>
</dbReference>
<dbReference type="CDD" id="cd16390">
    <property type="entry name" value="ParB_N_Srx_like"/>
    <property type="match status" value="1"/>
</dbReference>
<gene>
    <name evidence="3" type="ORF">SAMN04488136_11113</name>
</gene>